<sequence length="133" mass="14409">MGSFEAYVFVDGRWSSHEASRGPFLAVSLHDSDIATVTYAPGPQHGGLAYLGFQPRDYFEDPTASDEVNLDEQAAGLSVWARDVLSAEVDPARVRSLLAESGIEEPMDDFVEDTVRRLITVLGLPLPDDLAAA</sequence>
<evidence type="ECO:0008006" key="3">
    <source>
        <dbReference type="Google" id="ProtNLM"/>
    </source>
</evidence>
<dbReference type="Proteomes" id="UP001239083">
    <property type="component" value="Unassembled WGS sequence"/>
</dbReference>
<reference evidence="1 2" key="1">
    <citation type="submission" date="2023-07" db="EMBL/GenBank/DDBJ databases">
        <title>Comparative genomics of wheat-associated soil bacteria to identify genetic determinants of phenazine resistance.</title>
        <authorList>
            <person name="Mouncey N."/>
        </authorList>
    </citation>
    <scope>NUCLEOTIDE SEQUENCE [LARGE SCALE GENOMIC DNA]</scope>
    <source>
        <strain evidence="1 2">V3I3</strain>
    </source>
</reference>
<name>A0ABU0RB91_9MICO</name>
<evidence type="ECO:0000313" key="2">
    <source>
        <dbReference type="Proteomes" id="UP001239083"/>
    </source>
</evidence>
<evidence type="ECO:0000313" key="1">
    <source>
        <dbReference type="EMBL" id="MDQ0894476.1"/>
    </source>
</evidence>
<comment type="caution">
    <text evidence="1">The sequence shown here is derived from an EMBL/GenBank/DDBJ whole genome shotgun (WGS) entry which is preliminary data.</text>
</comment>
<organism evidence="1 2">
    <name type="scientific">Agromyces ramosus</name>
    <dbReference type="NCBI Taxonomy" id="33879"/>
    <lineage>
        <taxon>Bacteria</taxon>
        <taxon>Bacillati</taxon>
        <taxon>Actinomycetota</taxon>
        <taxon>Actinomycetes</taxon>
        <taxon>Micrococcales</taxon>
        <taxon>Microbacteriaceae</taxon>
        <taxon>Agromyces</taxon>
    </lineage>
</organism>
<proteinExistence type="predicted"/>
<dbReference type="EMBL" id="JAUSYY010000001">
    <property type="protein sequence ID" value="MDQ0894476.1"/>
    <property type="molecule type" value="Genomic_DNA"/>
</dbReference>
<accession>A0ABU0RB91</accession>
<dbReference type="RefSeq" id="WP_307041743.1">
    <property type="nucleotide sequence ID" value="NZ_JAUSYY010000001.1"/>
</dbReference>
<keyword evidence="2" id="KW-1185">Reference proteome</keyword>
<gene>
    <name evidence="1" type="ORF">QFZ26_002031</name>
</gene>
<protein>
    <recommendedName>
        <fullName evidence="3">Immunity protein 51 of polymorphic toxin system</fullName>
    </recommendedName>
</protein>